<dbReference type="GO" id="GO:0000155">
    <property type="term" value="F:phosphorelay sensor kinase activity"/>
    <property type="evidence" value="ECO:0007669"/>
    <property type="project" value="TreeGrafter"/>
</dbReference>
<evidence type="ECO:0000256" key="1">
    <source>
        <dbReference type="ARBA" id="ARBA00022553"/>
    </source>
</evidence>
<dbReference type="Gene3D" id="3.30.565.10">
    <property type="entry name" value="Histidine kinase-like ATPase, C-terminal domain"/>
    <property type="match status" value="1"/>
</dbReference>
<reference evidence="3" key="1">
    <citation type="journal article" date="2014" name="Front. Microbiol.">
        <title>High frequency of phylogenetically diverse reductive dehalogenase-homologous genes in deep subseafloor sedimentary metagenomes.</title>
        <authorList>
            <person name="Kawai M."/>
            <person name="Futagami T."/>
            <person name="Toyoda A."/>
            <person name="Takaki Y."/>
            <person name="Nishi S."/>
            <person name="Hori S."/>
            <person name="Arai W."/>
            <person name="Tsubouchi T."/>
            <person name="Morono Y."/>
            <person name="Uchiyama I."/>
            <person name="Ito T."/>
            <person name="Fujiyama A."/>
            <person name="Inagaki F."/>
            <person name="Takami H."/>
        </authorList>
    </citation>
    <scope>NUCLEOTIDE SEQUENCE</scope>
    <source>
        <strain evidence="3">Expedition CK06-06</strain>
    </source>
</reference>
<gene>
    <name evidence="3" type="ORF">S01H4_44850</name>
</gene>
<accession>X1BHI6</accession>
<evidence type="ECO:0000313" key="3">
    <source>
        <dbReference type="EMBL" id="GAG94455.1"/>
    </source>
</evidence>
<comment type="caution">
    <text evidence="3">The sequence shown here is derived from an EMBL/GenBank/DDBJ whole genome shotgun (WGS) entry which is preliminary data.</text>
</comment>
<dbReference type="InterPro" id="IPR003594">
    <property type="entry name" value="HATPase_dom"/>
</dbReference>
<dbReference type="PANTHER" id="PTHR43547:SF2">
    <property type="entry name" value="HYBRID SIGNAL TRANSDUCTION HISTIDINE KINASE C"/>
    <property type="match status" value="1"/>
</dbReference>
<feature type="domain" description="Histidine kinase/HSP90-like ATPase" evidence="2">
    <location>
        <begin position="2"/>
        <end position="40"/>
    </location>
</feature>
<dbReference type="InterPro" id="IPR004358">
    <property type="entry name" value="Sig_transdc_His_kin-like_C"/>
</dbReference>
<proteinExistence type="predicted"/>
<dbReference type="AlphaFoldDB" id="X1BHI6"/>
<dbReference type="EMBL" id="BART01024913">
    <property type="protein sequence ID" value="GAG94455.1"/>
    <property type="molecule type" value="Genomic_DNA"/>
</dbReference>
<dbReference type="SUPFAM" id="SSF55874">
    <property type="entry name" value="ATPase domain of HSP90 chaperone/DNA topoisomerase II/histidine kinase"/>
    <property type="match status" value="1"/>
</dbReference>
<dbReference type="Pfam" id="PF02518">
    <property type="entry name" value="HATPase_c"/>
    <property type="match status" value="1"/>
</dbReference>
<evidence type="ECO:0000259" key="2">
    <source>
        <dbReference type="Pfam" id="PF02518"/>
    </source>
</evidence>
<dbReference type="PRINTS" id="PR00344">
    <property type="entry name" value="BCTRLSENSOR"/>
</dbReference>
<dbReference type="PANTHER" id="PTHR43547">
    <property type="entry name" value="TWO-COMPONENT HISTIDINE KINASE"/>
    <property type="match status" value="1"/>
</dbReference>
<sequence>MKGTGIGLFISKGFVEAHGGKIWATSDGHNEGTTFSFTIPY</sequence>
<keyword evidence="1" id="KW-0597">Phosphoprotein</keyword>
<dbReference type="InterPro" id="IPR036890">
    <property type="entry name" value="HATPase_C_sf"/>
</dbReference>
<organism evidence="3">
    <name type="scientific">marine sediment metagenome</name>
    <dbReference type="NCBI Taxonomy" id="412755"/>
    <lineage>
        <taxon>unclassified sequences</taxon>
        <taxon>metagenomes</taxon>
        <taxon>ecological metagenomes</taxon>
    </lineage>
</organism>
<protein>
    <recommendedName>
        <fullName evidence="2">Histidine kinase/HSP90-like ATPase domain-containing protein</fullName>
    </recommendedName>
</protein>
<name>X1BHI6_9ZZZZ</name>